<evidence type="ECO:0000313" key="11">
    <source>
        <dbReference type="EMBL" id="MBM7413964.1"/>
    </source>
</evidence>
<dbReference type="SUPFAM" id="SSF47240">
    <property type="entry name" value="Ferritin-like"/>
    <property type="match status" value="1"/>
</dbReference>
<keyword evidence="10" id="KW-0275">Fatty acid biosynthesis</keyword>
<evidence type="ECO:0000256" key="8">
    <source>
        <dbReference type="ARBA" id="ARBA00023004"/>
    </source>
</evidence>
<keyword evidence="5" id="KW-0479">Metal-binding</keyword>
<dbReference type="PANTHER" id="PTHR31155">
    <property type="entry name" value="ACYL- ACYL-CARRIER-PROTEIN DESATURASE-RELATED"/>
    <property type="match status" value="1"/>
</dbReference>
<dbReference type="InterPro" id="IPR012348">
    <property type="entry name" value="RNR-like"/>
</dbReference>
<evidence type="ECO:0000256" key="1">
    <source>
        <dbReference type="ARBA" id="ARBA00001954"/>
    </source>
</evidence>
<evidence type="ECO:0000313" key="12">
    <source>
        <dbReference type="Proteomes" id="UP000703038"/>
    </source>
</evidence>
<reference evidence="11 12" key="1">
    <citation type="submission" date="2021-01" db="EMBL/GenBank/DDBJ databases">
        <title>Genomics of switchgrass bacterial isolates.</title>
        <authorList>
            <person name="Shade A."/>
        </authorList>
    </citation>
    <scope>NUCLEOTIDE SEQUENCE [LARGE SCALE GENOMIC DNA]</scope>
    <source>
        <strain evidence="11 12">PvP111</strain>
    </source>
</reference>
<evidence type="ECO:0000256" key="3">
    <source>
        <dbReference type="ARBA" id="ARBA00011738"/>
    </source>
</evidence>
<keyword evidence="7 11" id="KW-0560">Oxidoreductase</keyword>
<evidence type="ECO:0000256" key="4">
    <source>
        <dbReference type="ARBA" id="ARBA00022516"/>
    </source>
</evidence>
<keyword evidence="8" id="KW-0408">Iron</keyword>
<comment type="subunit">
    <text evidence="3">Homodimer.</text>
</comment>
<sequence>MPKSDQDLLSELEADAAHLLQKHIDAARDWQPHDYVPWDSGRNFAFLGGEDWSPEQVTLGDAEVVGATVSVLVADNLPEYHRDLAFALRSSDVWWKLIGRWTAEENRHAIVLRNYLMTTRAVDPVDLERVRIEHMTTGYSAPSLHVLHILAKFAFDERAAAVRHRRASASSQDALLSSILDRIAEDDELQTTLFTDLVSAAIRIDADGAVRAIADTVASFSVPTVDLPGRGGSAELLAGIGLYDRTIETEEVIKPLLEAWNVFTLDGLGEDGLAARAELESALATAAS</sequence>
<keyword evidence="4" id="KW-0444">Lipid biosynthesis</keyword>
<dbReference type="InterPro" id="IPR009078">
    <property type="entry name" value="Ferritin-like_SF"/>
</dbReference>
<comment type="caution">
    <text evidence="11">The sequence shown here is derived from an EMBL/GenBank/DDBJ whole genome shotgun (WGS) entry which is preliminary data.</text>
</comment>
<organism evidence="11 12">
    <name type="scientific">Rhodococcoides corynebacterioides</name>
    <dbReference type="NCBI Taxonomy" id="53972"/>
    <lineage>
        <taxon>Bacteria</taxon>
        <taxon>Bacillati</taxon>
        <taxon>Actinomycetota</taxon>
        <taxon>Actinomycetes</taxon>
        <taxon>Mycobacteriales</taxon>
        <taxon>Nocardiaceae</taxon>
        <taxon>Rhodococcoides</taxon>
    </lineage>
</organism>
<evidence type="ECO:0000256" key="7">
    <source>
        <dbReference type="ARBA" id="ARBA00023002"/>
    </source>
</evidence>
<dbReference type="EMBL" id="JAFBBK010000001">
    <property type="protein sequence ID" value="MBM7413964.1"/>
    <property type="molecule type" value="Genomic_DNA"/>
</dbReference>
<keyword evidence="6" id="KW-0276">Fatty acid metabolism</keyword>
<evidence type="ECO:0000256" key="9">
    <source>
        <dbReference type="ARBA" id="ARBA00023098"/>
    </source>
</evidence>
<evidence type="ECO:0000256" key="10">
    <source>
        <dbReference type="ARBA" id="ARBA00023160"/>
    </source>
</evidence>
<dbReference type="PANTHER" id="PTHR31155:SF9">
    <property type="entry name" value="STEAROYL-[ACYL-CARRIER-PROTEIN] 9-DESATURASE 7, CHLOROPLASTIC"/>
    <property type="match status" value="1"/>
</dbReference>
<gene>
    <name evidence="11" type="ORF">JOE42_000697</name>
</gene>
<evidence type="ECO:0000256" key="2">
    <source>
        <dbReference type="ARBA" id="ARBA00008749"/>
    </source>
</evidence>
<name>A0ABS2KPR7_9NOCA</name>
<dbReference type="PIRSF" id="PIRSF000346">
    <property type="entry name" value="Dlt9_acylACP_des"/>
    <property type="match status" value="1"/>
</dbReference>
<comment type="similarity">
    <text evidence="2">Belongs to the fatty acid desaturase type 2 family.</text>
</comment>
<proteinExistence type="inferred from homology"/>
<dbReference type="Gene3D" id="1.10.620.20">
    <property type="entry name" value="Ribonucleotide Reductase, subunit A"/>
    <property type="match status" value="1"/>
</dbReference>
<protein>
    <submittedName>
        <fullName evidence="11">Acyl-[acyl-carrier-protein] desaturase</fullName>
        <ecNumber evidence="11">1.14.19.2</ecNumber>
    </submittedName>
</protein>
<evidence type="ECO:0000256" key="6">
    <source>
        <dbReference type="ARBA" id="ARBA00022832"/>
    </source>
</evidence>
<comment type="cofactor">
    <cofactor evidence="1">
        <name>Fe(2+)</name>
        <dbReference type="ChEBI" id="CHEBI:29033"/>
    </cofactor>
</comment>
<accession>A0ABS2KPR7</accession>
<dbReference type="RefSeq" id="WP_204866707.1">
    <property type="nucleotide sequence ID" value="NZ_JAFBBK010000001.1"/>
</dbReference>
<keyword evidence="9" id="KW-0443">Lipid metabolism</keyword>
<dbReference type="Proteomes" id="UP000703038">
    <property type="component" value="Unassembled WGS sequence"/>
</dbReference>
<evidence type="ECO:0000256" key="5">
    <source>
        <dbReference type="ARBA" id="ARBA00022723"/>
    </source>
</evidence>
<dbReference type="Pfam" id="PF03405">
    <property type="entry name" value="FA_desaturase_2"/>
    <property type="match status" value="1"/>
</dbReference>
<dbReference type="EC" id="1.14.19.2" evidence="11"/>
<dbReference type="InterPro" id="IPR005067">
    <property type="entry name" value="Fatty_acid_desaturase-2"/>
</dbReference>
<keyword evidence="12" id="KW-1185">Reference proteome</keyword>
<dbReference type="GO" id="GO:0045300">
    <property type="term" value="F:stearoyl-[ACP] desaturase activity"/>
    <property type="evidence" value="ECO:0007669"/>
    <property type="project" value="UniProtKB-EC"/>
</dbReference>